<dbReference type="Proteomes" id="UP000036987">
    <property type="component" value="Unassembled WGS sequence"/>
</dbReference>
<sequence>MCSTSKAWAVAASMSTVEVLKDQGFSRWNSSFRHLQQHAKNNLGSLSQPKRMVSSPIDGTLRESGSGNKAEKSEESFRKIIHTRHILDCNFNTT</sequence>
<feature type="region of interest" description="Disordered" evidence="1">
    <location>
        <begin position="40"/>
        <end position="75"/>
    </location>
</feature>
<dbReference type="PANTHER" id="PTHR33090">
    <property type="entry name" value="DUF3774 DOMAIN PROTEIN-RELATED"/>
    <property type="match status" value="1"/>
</dbReference>
<evidence type="ECO:0000256" key="1">
    <source>
        <dbReference type="SAM" id="MobiDB-lite"/>
    </source>
</evidence>
<dbReference type="OrthoDB" id="767544at2759"/>
<keyword evidence="3" id="KW-1185">Reference proteome</keyword>
<evidence type="ECO:0008006" key="4">
    <source>
        <dbReference type="Google" id="ProtNLM"/>
    </source>
</evidence>
<dbReference type="OMA" id="CSTSKAW"/>
<name>A0A0K9PKF8_ZOSMR</name>
<reference evidence="3" key="1">
    <citation type="journal article" date="2016" name="Nature">
        <title>The genome of the seagrass Zostera marina reveals angiosperm adaptation to the sea.</title>
        <authorList>
            <person name="Olsen J.L."/>
            <person name="Rouze P."/>
            <person name="Verhelst B."/>
            <person name="Lin Y.-C."/>
            <person name="Bayer T."/>
            <person name="Collen J."/>
            <person name="Dattolo E."/>
            <person name="De Paoli E."/>
            <person name="Dittami S."/>
            <person name="Maumus F."/>
            <person name="Michel G."/>
            <person name="Kersting A."/>
            <person name="Lauritano C."/>
            <person name="Lohaus R."/>
            <person name="Toepel M."/>
            <person name="Tonon T."/>
            <person name="Vanneste K."/>
            <person name="Amirebrahimi M."/>
            <person name="Brakel J."/>
            <person name="Bostroem C."/>
            <person name="Chovatia M."/>
            <person name="Grimwood J."/>
            <person name="Jenkins J.W."/>
            <person name="Jueterbock A."/>
            <person name="Mraz A."/>
            <person name="Stam W.T."/>
            <person name="Tice H."/>
            <person name="Bornberg-Bauer E."/>
            <person name="Green P.J."/>
            <person name="Pearson G.A."/>
            <person name="Procaccini G."/>
            <person name="Duarte C.M."/>
            <person name="Schmutz J."/>
            <person name="Reusch T.B.H."/>
            <person name="Van de Peer Y."/>
        </authorList>
    </citation>
    <scope>NUCLEOTIDE SEQUENCE [LARGE SCALE GENOMIC DNA]</scope>
    <source>
        <strain evidence="3">cv. Finnish</strain>
    </source>
</reference>
<dbReference type="Pfam" id="PF12609">
    <property type="entry name" value="DUF3774"/>
    <property type="match status" value="1"/>
</dbReference>
<evidence type="ECO:0000313" key="2">
    <source>
        <dbReference type="EMBL" id="KMZ68715.1"/>
    </source>
</evidence>
<protein>
    <recommendedName>
        <fullName evidence="4">Wound-responsive family protein</fullName>
    </recommendedName>
</protein>
<comment type="caution">
    <text evidence="2">The sequence shown here is derived from an EMBL/GenBank/DDBJ whole genome shotgun (WGS) entry which is preliminary data.</text>
</comment>
<gene>
    <name evidence="2" type="ORF">ZOSMA_230G00370</name>
</gene>
<dbReference type="InterPro" id="IPR022251">
    <property type="entry name" value="DUF3774_wound-induced"/>
</dbReference>
<organism evidence="2 3">
    <name type="scientific">Zostera marina</name>
    <name type="common">Eelgrass</name>
    <dbReference type="NCBI Taxonomy" id="29655"/>
    <lineage>
        <taxon>Eukaryota</taxon>
        <taxon>Viridiplantae</taxon>
        <taxon>Streptophyta</taxon>
        <taxon>Embryophyta</taxon>
        <taxon>Tracheophyta</taxon>
        <taxon>Spermatophyta</taxon>
        <taxon>Magnoliopsida</taxon>
        <taxon>Liliopsida</taxon>
        <taxon>Zosteraceae</taxon>
        <taxon>Zostera</taxon>
    </lineage>
</organism>
<dbReference type="AlphaFoldDB" id="A0A0K9PKF8"/>
<accession>A0A0K9PKF8</accession>
<evidence type="ECO:0000313" key="3">
    <source>
        <dbReference type="Proteomes" id="UP000036987"/>
    </source>
</evidence>
<proteinExistence type="predicted"/>
<dbReference type="EMBL" id="LFYR01000814">
    <property type="protein sequence ID" value="KMZ68715.1"/>
    <property type="molecule type" value="Genomic_DNA"/>
</dbReference>